<accession>A0A6S7CVU6</accession>
<dbReference type="Proteomes" id="UP000494115">
    <property type="component" value="Unassembled WGS sequence"/>
</dbReference>
<keyword evidence="3" id="KW-1185">Reference proteome</keyword>
<evidence type="ECO:0000256" key="1">
    <source>
        <dbReference type="SAM" id="MobiDB-lite"/>
    </source>
</evidence>
<feature type="region of interest" description="Disordered" evidence="1">
    <location>
        <begin position="1"/>
        <end position="36"/>
    </location>
</feature>
<name>A0A6S7CVU6_9BURK</name>
<proteinExistence type="predicted"/>
<evidence type="ECO:0000313" key="2">
    <source>
        <dbReference type="EMBL" id="CAB3789428.1"/>
    </source>
</evidence>
<sequence length="101" mass="11057">MAQKVGAHQKRRYGEGNAVSIEQDSKPNTTVNRNPDGSAIKCVGAVLAAAWSFTRKSTWRESAPYVGRHLGLDAARGVTVLLRFPPIKCKESHHKNQLTTS</sequence>
<organism evidence="2 3">
    <name type="scientific">Pararobbsia alpina</name>
    <dbReference type="NCBI Taxonomy" id="621374"/>
    <lineage>
        <taxon>Bacteria</taxon>
        <taxon>Pseudomonadati</taxon>
        <taxon>Pseudomonadota</taxon>
        <taxon>Betaproteobacteria</taxon>
        <taxon>Burkholderiales</taxon>
        <taxon>Burkholderiaceae</taxon>
        <taxon>Pararobbsia</taxon>
    </lineage>
</organism>
<evidence type="ECO:0000313" key="3">
    <source>
        <dbReference type="Proteomes" id="UP000494115"/>
    </source>
</evidence>
<reference evidence="2 3" key="1">
    <citation type="submission" date="2020-04" db="EMBL/GenBank/DDBJ databases">
        <authorList>
            <person name="De Canck E."/>
        </authorList>
    </citation>
    <scope>NUCLEOTIDE SEQUENCE [LARGE SCALE GENOMIC DNA]</scope>
    <source>
        <strain evidence="2 3">LMG 28138</strain>
    </source>
</reference>
<dbReference type="AlphaFoldDB" id="A0A6S7CVU6"/>
<protein>
    <submittedName>
        <fullName evidence="2">Uncharacterized protein</fullName>
    </submittedName>
</protein>
<dbReference type="RefSeq" id="WP_217478420.1">
    <property type="nucleotide sequence ID" value="NZ_CADIKM010000011.1"/>
</dbReference>
<gene>
    <name evidence="2" type="ORF">LMG28138_02769</name>
</gene>
<feature type="compositionally biased region" description="Polar residues" evidence="1">
    <location>
        <begin position="20"/>
        <end position="35"/>
    </location>
</feature>
<dbReference type="EMBL" id="CADIKM010000011">
    <property type="protein sequence ID" value="CAB3789428.1"/>
    <property type="molecule type" value="Genomic_DNA"/>
</dbReference>